<dbReference type="STRING" id="1328313.DS2_05915"/>
<dbReference type="eggNOG" id="COG0517">
    <property type="taxonomic scope" value="Bacteria"/>
</dbReference>
<dbReference type="SMART" id="SM00116">
    <property type="entry name" value="CBS"/>
    <property type="match status" value="2"/>
</dbReference>
<dbReference type="CDD" id="cd04640">
    <property type="entry name" value="CBS_pair_proteobact"/>
    <property type="match status" value="1"/>
</dbReference>
<name>W7QGS7_9ALTE</name>
<dbReference type="PANTHER" id="PTHR48108:SF34">
    <property type="entry name" value="CBS DOMAIN-CONTAINING PROTEIN YHCV"/>
    <property type="match status" value="1"/>
</dbReference>
<dbReference type="PATRIC" id="fig|1328313.3.peg.1219"/>
<dbReference type="PANTHER" id="PTHR48108">
    <property type="entry name" value="CBS DOMAIN-CONTAINING PROTEIN CBSX2, CHLOROPLASTIC"/>
    <property type="match status" value="1"/>
</dbReference>
<gene>
    <name evidence="4" type="ORF">DS2_05915</name>
</gene>
<dbReference type="InterPro" id="IPR000644">
    <property type="entry name" value="CBS_dom"/>
</dbReference>
<dbReference type="RefSeq" id="WP_035013751.1">
    <property type="nucleotide sequence ID" value="NZ_ARZY01000007.1"/>
</dbReference>
<proteinExistence type="predicted"/>
<dbReference type="EMBL" id="ARZY01000007">
    <property type="protein sequence ID" value="EWH11081.1"/>
    <property type="molecule type" value="Genomic_DNA"/>
</dbReference>
<evidence type="ECO:0000313" key="4">
    <source>
        <dbReference type="EMBL" id="EWH11081.1"/>
    </source>
</evidence>
<feature type="domain" description="CBS" evidence="3">
    <location>
        <begin position="108"/>
        <end position="171"/>
    </location>
</feature>
<evidence type="ECO:0000256" key="1">
    <source>
        <dbReference type="ARBA" id="ARBA00022737"/>
    </source>
</evidence>
<evidence type="ECO:0000256" key="2">
    <source>
        <dbReference type="PROSITE-ProRule" id="PRU00703"/>
    </source>
</evidence>
<dbReference type="AlphaFoldDB" id="W7QGS7"/>
<reference evidence="4 5" key="1">
    <citation type="journal article" date="2014" name="Genome Announc.">
        <title>Draft Genome Sequence of the Agar-Degrading Bacterium Catenovulum sp. Strain DS-2, Isolated from Intestines of Haliotis diversicolor.</title>
        <authorList>
            <person name="Shan D."/>
            <person name="Li X."/>
            <person name="Gu Z."/>
            <person name="Wei G."/>
            <person name="Gao Z."/>
            <person name="Shao Z."/>
        </authorList>
    </citation>
    <scope>NUCLEOTIDE SEQUENCE [LARGE SCALE GENOMIC DNA]</scope>
    <source>
        <strain evidence="4 5">DS-2</strain>
    </source>
</reference>
<keyword evidence="5" id="KW-1185">Reference proteome</keyword>
<organism evidence="4 5">
    <name type="scientific">Catenovulum agarivorans DS-2</name>
    <dbReference type="NCBI Taxonomy" id="1328313"/>
    <lineage>
        <taxon>Bacteria</taxon>
        <taxon>Pseudomonadati</taxon>
        <taxon>Pseudomonadota</taxon>
        <taxon>Gammaproteobacteria</taxon>
        <taxon>Alteromonadales</taxon>
        <taxon>Alteromonadaceae</taxon>
        <taxon>Catenovulum</taxon>
    </lineage>
</organism>
<dbReference type="InterPro" id="IPR051462">
    <property type="entry name" value="CBS_domain-containing"/>
</dbReference>
<evidence type="ECO:0000313" key="5">
    <source>
        <dbReference type="Proteomes" id="UP000019276"/>
    </source>
</evidence>
<sequence>MRAIQLHALTNVEHLVQPEDFDELSVNSPALAIFTDFKKHKPLMIDSQTTALSAEQEMLRTHVKMKLVVDAKRELVGVISYEDICKQNIVKMAANGYQQNEILVSDLMRHRSELRVLDFTDITSARIGDVIETLKQNGVQHCLVVDSQQHHIRGLISASDIARKLKLNISIQYPPSFVDIFNAITGH</sequence>
<keyword evidence="2" id="KW-0129">CBS domain</keyword>
<accession>W7QGS7</accession>
<dbReference type="Proteomes" id="UP000019276">
    <property type="component" value="Unassembled WGS sequence"/>
</dbReference>
<evidence type="ECO:0000259" key="3">
    <source>
        <dbReference type="PROSITE" id="PS51371"/>
    </source>
</evidence>
<dbReference type="Gene3D" id="3.10.580.10">
    <property type="entry name" value="CBS-domain"/>
    <property type="match status" value="1"/>
</dbReference>
<keyword evidence="1" id="KW-0677">Repeat</keyword>
<dbReference type="InterPro" id="IPR046342">
    <property type="entry name" value="CBS_dom_sf"/>
</dbReference>
<dbReference type="PROSITE" id="PS51371">
    <property type="entry name" value="CBS"/>
    <property type="match status" value="1"/>
</dbReference>
<dbReference type="SUPFAM" id="SSF54631">
    <property type="entry name" value="CBS-domain pair"/>
    <property type="match status" value="1"/>
</dbReference>
<comment type="caution">
    <text evidence="4">The sequence shown here is derived from an EMBL/GenBank/DDBJ whole genome shotgun (WGS) entry which is preliminary data.</text>
</comment>
<protein>
    <recommendedName>
        <fullName evidence="3">CBS domain-containing protein</fullName>
    </recommendedName>
</protein>
<dbReference type="Pfam" id="PF00571">
    <property type="entry name" value="CBS"/>
    <property type="match status" value="2"/>
</dbReference>
<dbReference type="OrthoDB" id="5295117at2"/>